<comment type="caution">
    <text evidence="1">The sequence shown here is derived from an EMBL/GenBank/DDBJ whole genome shotgun (WGS) entry which is preliminary data.</text>
</comment>
<evidence type="ECO:0000313" key="1">
    <source>
        <dbReference type="EMBL" id="KAH6622670.1"/>
    </source>
</evidence>
<organism evidence="1 2">
    <name type="scientific">Chaetomium tenue</name>
    <dbReference type="NCBI Taxonomy" id="1854479"/>
    <lineage>
        <taxon>Eukaryota</taxon>
        <taxon>Fungi</taxon>
        <taxon>Dikarya</taxon>
        <taxon>Ascomycota</taxon>
        <taxon>Pezizomycotina</taxon>
        <taxon>Sordariomycetes</taxon>
        <taxon>Sordariomycetidae</taxon>
        <taxon>Sordariales</taxon>
        <taxon>Chaetomiaceae</taxon>
        <taxon>Chaetomium</taxon>
    </lineage>
</organism>
<reference evidence="1 2" key="1">
    <citation type="journal article" date="2021" name="Nat. Commun.">
        <title>Genetic determinants of endophytism in the Arabidopsis root mycobiome.</title>
        <authorList>
            <person name="Mesny F."/>
            <person name="Miyauchi S."/>
            <person name="Thiergart T."/>
            <person name="Pickel B."/>
            <person name="Atanasova L."/>
            <person name="Karlsson M."/>
            <person name="Huettel B."/>
            <person name="Barry K.W."/>
            <person name="Haridas S."/>
            <person name="Chen C."/>
            <person name="Bauer D."/>
            <person name="Andreopoulos W."/>
            <person name="Pangilinan J."/>
            <person name="LaButti K."/>
            <person name="Riley R."/>
            <person name="Lipzen A."/>
            <person name="Clum A."/>
            <person name="Drula E."/>
            <person name="Henrissat B."/>
            <person name="Kohler A."/>
            <person name="Grigoriev I.V."/>
            <person name="Martin F.M."/>
            <person name="Hacquard S."/>
        </authorList>
    </citation>
    <scope>NUCLEOTIDE SEQUENCE [LARGE SCALE GENOMIC DNA]</scope>
    <source>
        <strain evidence="1 2">MPI-SDFR-AT-0079</strain>
    </source>
</reference>
<evidence type="ECO:0000313" key="2">
    <source>
        <dbReference type="Proteomes" id="UP000724584"/>
    </source>
</evidence>
<dbReference type="Proteomes" id="UP000724584">
    <property type="component" value="Unassembled WGS sequence"/>
</dbReference>
<name>A0ACB7P041_9PEZI</name>
<proteinExistence type="predicted"/>
<gene>
    <name evidence="1" type="ORF">F5144DRAFT_581154</name>
</gene>
<keyword evidence="2" id="KW-1185">Reference proteome</keyword>
<protein>
    <submittedName>
        <fullName evidence="1">Uncharacterized protein</fullName>
    </submittedName>
</protein>
<accession>A0ACB7P041</accession>
<dbReference type="EMBL" id="JAGIZQ010000006">
    <property type="protein sequence ID" value="KAH6622670.1"/>
    <property type="molecule type" value="Genomic_DNA"/>
</dbReference>
<sequence length="179" mass="19174">MTIVGVMVVVVCSTAMVVVMTVGAVSVDTSVDVMVVVSMMLCAAASPAKRVMRDEERIMVVWFRMLGGECFQGFVGGKCSLGMGYCGRGGGARVQGQRWNKLRGECASNKAHSVARLLPLTGRPVALREGPELIAVIWTESGNLHMPSALLSPGMACLVLREHVPEEKRGHYLTIRPSG</sequence>